<keyword evidence="9" id="KW-0694">RNA-binding</keyword>
<sequence>MKGNADKATKTAHAPSVTGTNDVPSSKGAVLSKRSHGPLCLSYVNGRCKLSPCPRRHPKNLRPCRNFANGTCKNQRCARPHILPTANQAEASRHDDGTDTDTDTDAASIIAAVSDADEDVASETSTVSSYHEQEEPNSSTPRLQKSDEICQKFLRDRCKWGRKCHRQHVQEQAHKAAPSLSTEGLGSKPPDRPPGVKFNPSLPSVESKVSKPVVPTSKPAATTAPDAGQTLVEECRQYLRGRCTWGNNCRFVHPPKAAAEPKVSVHDFVTGTSVSASTTAASECASATAAEPADADEPKLPCYMYMTRNMKCIYGRECRRLHPPLHEWKKYLGASDEVCEKFLEGACWLGEHCWRQHPGEEPVAEQEKTPLPTQPSPEGIGTRRQRKPPALPQLVIPPENAVPERGFSTGSTSPETSPLLTDDASNPVTHPVCRNFQRGRCIRQNCRFVHPRKASEPARVQTLAAASSWSSLDTDSGHTRKDPVSDQRSIEAKLNRLLNTLQGPASQPAGSQKQPVPTLVPARESTFTIQPMKPVPIFPPGLGIEQRFAPGNARPSKPPPEIMSINVLDAVHVAFGPGLQVQHVKTGFESRVVLIKGVPSNKTAGDLTHALRRFGEVSEVHLPDVCDAPTMTVRATYPTYDEAVKAAAGLNNQPLFGVELHVQLASQHSTSLGKGSVQDGDVHLEFAAPCRIAYLGYTSLDAAEQAITKIKATEMGDCELQAVLHRGVPSVGAFTVRVLGLPPDTKESNLAQFSPVGRPMIDRPNYMLLNDALHELFRTARQHGELLKITVLAPPFSRQRVLAWAHYASPAAAARATKALNNRRFKFLGDEVLLATHTRTINYTLPRDVFKALLYDLVALRNRLRAGRESCSISWFDKRGPSKDAPPVGVKLAADELPVLTKIKASFETLLRGDRVTADKHSVWDPFFSSRAGALYLEQLQQAHHGLLITRDPRKCSIALFGPPAARHAVRSTILRKVQNLRTQMFHSFPLDGKLIGLFVSADLMKLQQELGRENIVLDFATRSLKIRGNDDALRVTRLILRHVQERHNLHRSHRGNSCPVCLDDVSLPVTLPCGHSWCKSCLEGYLLATVDTRVFPVTCLGDEGRCGSLVPMHVVKEILPAAKFFDVVRASFLTYIHSRPEEFFYCPTPDCPQVYRPAPADTVLQCPSCLIRICGKCHVESHDGTTCARREADDRRLFQQWSSTRDVKNCPGCKIPIERISGCNHITCTHCKAHICWVCLSTFKESGQVYEHMHNAHGGIGLEYWF</sequence>
<evidence type="ECO:0000259" key="13">
    <source>
        <dbReference type="PROSITE" id="PS50102"/>
    </source>
</evidence>
<feature type="domain" description="RING-type" evidence="12">
    <location>
        <begin position="1059"/>
        <end position="1100"/>
    </location>
</feature>
<keyword evidence="8 10" id="KW-0862">Zinc</keyword>
<protein>
    <recommendedName>
        <fullName evidence="2">RBR-type E3 ubiquitin transferase</fullName>
        <ecNumber evidence="2">2.3.2.31</ecNumber>
    </recommendedName>
</protein>
<feature type="region of interest" description="Disordered" evidence="11">
    <location>
        <begin position="1"/>
        <end position="31"/>
    </location>
</feature>
<dbReference type="SMART" id="SM00360">
    <property type="entry name" value="RRM"/>
    <property type="match status" value="2"/>
</dbReference>
<dbReference type="HOGENOM" id="CLU_004235_2_0_1"/>
<keyword evidence="17" id="KW-1185">Reference proteome</keyword>
<feature type="domain" description="C3H1-type" evidence="14">
    <location>
        <begin position="229"/>
        <end position="256"/>
    </location>
</feature>
<dbReference type="InterPro" id="IPR013087">
    <property type="entry name" value="Znf_C2H2_type"/>
</dbReference>
<feature type="domain" description="RING-type" evidence="15">
    <location>
        <begin position="1055"/>
        <end position="1267"/>
    </location>
</feature>
<dbReference type="InterPro" id="IPR044066">
    <property type="entry name" value="TRIAD_supradom"/>
</dbReference>
<feature type="domain" description="C3H1-type" evidence="14">
    <location>
        <begin position="427"/>
        <end position="453"/>
    </location>
</feature>
<keyword evidence="7" id="KW-0833">Ubl conjugation pathway</keyword>
<dbReference type="InterPro" id="IPR000571">
    <property type="entry name" value="Znf_CCCH"/>
</dbReference>
<feature type="compositionally biased region" description="Polar residues" evidence="11">
    <location>
        <begin position="408"/>
        <end position="427"/>
    </location>
</feature>
<evidence type="ECO:0000259" key="15">
    <source>
        <dbReference type="PROSITE" id="PS51873"/>
    </source>
</evidence>
<dbReference type="PROSITE" id="PS00028">
    <property type="entry name" value="ZINC_FINGER_C2H2_1"/>
    <property type="match status" value="1"/>
</dbReference>
<dbReference type="PROSITE" id="PS50089">
    <property type="entry name" value="ZF_RING_2"/>
    <property type="match status" value="1"/>
</dbReference>
<dbReference type="Gene3D" id="3.30.1370.210">
    <property type="match status" value="1"/>
</dbReference>
<dbReference type="InterPro" id="IPR035979">
    <property type="entry name" value="RBD_domain_sf"/>
</dbReference>
<dbReference type="InParanoid" id="K5V206"/>
<evidence type="ECO:0000256" key="9">
    <source>
        <dbReference type="PROSITE-ProRule" id="PRU00176"/>
    </source>
</evidence>
<proteinExistence type="predicted"/>
<dbReference type="SMART" id="SM00647">
    <property type="entry name" value="IBR"/>
    <property type="match status" value="2"/>
</dbReference>
<dbReference type="OrthoDB" id="10009520at2759"/>
<dbReference type="STRING" id="650164.K5V206"/>
<evidence type="ECO:0000256" key="4">
    <source>
        <dbReference type="ARBA" id="ARBA00022723"/>
    </source>
</evidence>
<evidence type="ECO:0000256" key="5">
    <source>
        <dbReference type="ARBA" id="ARBA00022737"/>
    </source>
</evidence>
<feature type="zinc finger region" description="C3H1-type" evidence="10">
    <location>
        <begin position="58"/>
        <end position="84"/>
    </location>
</feature>
<feature type="zinc finger region" description="C3H1-type" evidence="10">
    <location>
        <begin position="229"/>
        <end position="256"/>
    </location>
</feature>
<feature type="domain" description="RRM" evidence="13">
    <location>
        <begin position="591"/>
        <end position="667"/>
    </location>
</feature>
<keyword evidence="6 10" id="KW-0863">Zinc-finger</keyword>
<dbReference type="InterPro" id="IPR002867">
    <property type="entry name" value="IBR_dom"/>
</dbReference>
<dbReference type="PROSITE" id="PS50102">
    <property type="entry name" value="RRM"/>
    <property type="match status" value="1"/>
</dbReference>
<dbReference type="GO" id="GO:0016567">
    <property type="term" value="P:protein ubiquitination"/>
    <property type="evidence" value="ECO:0007669"/>
    <property type="project" value="InterPro"/>
</dbReference>
<dbReference type="InterPro" id="IPR013083">
    <property type="entry name" value="Znf_RING/FYVE/PHD"/>
</dbReference>
<dbReference type="Gene3D" id="3.30.40.10">
    <property type="entry name" value="Zinc/RING finger domain, C3HC4 (zinc finger)"/>
    <property type="match status" value="1"/>
</dbReference>
<feature type="zinc finger region" description="C3H1-type" evidence="10">
    <location>
        <begin position="144"/>
        <end position="171"/>
    </location>
</feature>
<dbReference type="Pfam" id="PF22191">
    <property type="entry name" value="IBR_1"/>
    <property type="match status" value="1"/>
</dbReference>
<dbReference type="SUPFAM" id="SSF90229">
    <property type="entry name" value="CCCH zinc finger"/>
    <property type="match status" value="1"/>
</dbReference>
<gene>
    <name evidence="16" type="ORF">PHACADRAFT_253734</name>
</gene>
<dbReference type="Gene3D" id="4.10.1000.10">
    <property type="entry name" value="Zinc finger, CCCH-type"/>
    <property type="match status" value="2"/>
</dbReference>
<dbReference type="RefSeq" id="XP_007394391.1">
    <property type="nucleotide sequence ID" value="XM_007394329.1"/>
</dbReference>
<feature type="region of interest" description="Disordered" evidence="11">
    <location>
        <begin position="84"/>
        <end position="103"/>
    </location>
</feature>
<dbReference type="GO" id="GO:0008270">
    <property type="term" value="F:zinc ion binding"/>
    <property type="evidence" value="ECO:0007669"/>
    <property type="project" value="UniProtKB-KW"/>
</dbReference>
<feature type="region of interest" description="Disordered" evidence="11">
    <location>
        <begin position="169"/>
        <end position="225"/>
    </location>
</feature>
<dbReference type="Pfam" id="PF01485">
    <property type="entry name" value="IBR"/>
    <property type="match status" value="1"/>
</dbReference>
<feature type="zinc finger region" description="C3H1-type" evidence="10">
    <location>
        <begin position="296"/>
        <end position="325"/>
    </location>
</feature>
<dbReference type="CDD" id="cd00590">
    <property type="entry name" value="RRM_SF"/>
    <property type="match status" value="1"/>
</dbReference>
<dbReference type="PANTHER" id="PTHR11685">
    <property type="entry name" value="RBR FAMILY RING FINGER AND IBR DOMAIN-CONTAINING"/>
    <property type="match status" value="1"/>
</dbReference>
<dbReference type="EMBL" id="JH930471">
    <property type="protein sequence ID" value="EKM56546.1"/>
    <property type="molecule type" value="Genomic_DNA"/>
</dbReference>
<dbReference type="Gene3D" id="3.30.70.330">
    <property type="match status" value="1"/>
</dbReference>
<feature type="compositionally biased region" description="Low complexity" evidence="11">
    <location>
        <begin position="200"/>
        <end position="219"/>
    </location>
</feature>
<feature type="region of interest" description="Disordered" evidence="11">
    <location>
        <begin position="467"/>
        <end position="487"/>
    </location>
</feature>
<feature type="domain" description="C3H1-type" evidence="14">
    <location>
        <begin position="144"/>
        <end position="171"/>
    </location>
</feature>
<evidence type="ECO:0000313" key="16">
    <source>
        <dbReference type="EMBL" id="EKM56546.1"/>
    </source>
</evidence>
<feature type="compositionally biased region" description="Basic and acidic residues" evidence="11">
    <location>
        <begin position="359"/>
        <end position="368"/>
    </location>
</feature>
<dbReference type="InterPro" id="IPR012677">
    <property type="entry name" value="Nucleotide-bd_a/b_plait_sf"/>
</dbReference>
<dbReference type="KEGG" id="pco:PHACADRAFT_253734"/>
<evidence type="ECO:0000259" key="14">
    <source>
        <dbReference type="PROSITE" id="PS50103"/>
    </source>
</evidence>
<dbReference type="InterPro" id="IPR027370">
    <property type="entry name" value="Znf-RING_euk"/>
</dbReference>
<organism evidence="16 17">
    <name type="scientific">Phanerochaete carnosa (strain HHB-10118-sp)</name>
    <name type="common">White-rot fungus</name>
    <name type="synonym">Peniophora carnosa</name>
    <dbReference type="NCBI Taxonomy" id="650164"/>
    <lineage>
        <taxon>Eukaryota</taxon>
        <taxon>Fungi</taxon>
        <taxon>Dikarya</taxon>
        <taxon>Basidiomycota</taxon>
        <taxon>Agaricomycotina</taxon>
        <taxon>Agaricomycetes</taxon>
        <taxon>Polyporales</taxon>
        <taxon>Phanerochaetaceae</taxon>
        <taxon>Phanerochaete</taxon>
    </lineage>
</organism>
<feature type="compositionally biased region" description="Polar residues" evidence="11">
    <location>
        <begin position="124"/>
        <end position="143"/>
    </location>
</feature>
<dbReference type="Pfam" id="PF18044">
    <property type="entry name" value="zf-CCCH_4"/>
    <property type="match status" value="1"/>
</dbReference>
<reference evidence="16 17" key="1">
    <citation type="journal article" date="2012" name="BMC Genomics">
        <title>Comparative genomics of the white-rot fungi, Phanerochaete carnosa and P. chrysosporium, to elucidate the genetic basis of the distinct wood types they colonize.</title>
        <authorList>
            <person name="Suzuki H."/>
            <person name="MacDonald J."/>
            <person name="Syed K."/>
            <person name="Salamov A."/>
            <person name="Hori C."/>
            <person name="Aerts A."/>
            <person name="Henrissat B."/>
            <person name="Wiebenga A."/>
            <person name="vanKuyk P.A."/>
            <person name="Barry K."/>
            <person name="Lindquist E."/>
            <person name="LaButti K."/>
            <person name="Lapidus A."/>
            <person name="Lucas S."/>
            <person name="Coutinho P."/>
            <person name="Gong Y."/>
            <person name="Samejima M."/>
            <person name="Mahadevan R."/>
            <person name="Abou-Zaid M."/>
            <person name="de Vries R.P."/>
            <person name="Igarashi K."/>
            <person name="Yadav J.S."/>
            <person name="Grigoriev I.V."/>
            <person name="Master E.R."/>
        </authorList>
    </citation>
    <scope>NUCLEOTIDE SEQUENCE [LARGE SCALE GENOMIC DNA]</scope>
    <source>
        <strain evidence="16 17">HHB-10118-sp</strain>
    </source>
</reference>
<evidence type="ECO:0000256" key="11">
    <source>
        <dbReference type="SAM" id="MobiDB-lite"/>
    </source>
</evidence>
<evidence type="ECO:0000259" key="12">
    <source>
        <dbReference type="PROSITE" id="PS50089"/>
    </source>
</evidence>
<feature type="domain" description="C3H1-type" evidence="14">
    <location>
        <begin position="296"/>
        <end position="325"/>
    </location>
</feature>
<feature type="domain" description="C3H1-type" evidence="14">
    <location>
        <begin position="333"/>
        <end position="360"/>
    </location>
</feature>
<dbReference type="EC" id="2.3.2.31" evidence="2"/>
<feature type="compositionally biased region" description="Basic and acidic residues" evidence="11">
    <location>
        <begin position="475"/>
        <end position="487"/>
    </location>
</feature>
<dbReference type="Gene3D" id="1.20.120.1750">
    <property type="match status" value="1"/>
</dbReference>
<dbReference type="SMART" id="SM00184">
    <property type="entry name" value="RING"/>
    <property type="match status" value="1"/>
</dbReference>
<evidence type="ECO:0000256" key="7">
    <source>
        <dbReference type="ARBA" id="ARBA00022786"/>
    </source>
</evidence>
<evidence type="ECO:0000256" key="3">
    <source>
        <dbReference type="ARBA" id="ARBA00022679"/>
    </source>
</evidence>
<dbReference type="SMART" id="SM00356">
    <property type="entry name" value="ZnF_C3H1"/>
    <property type="match status" value="7"/>
</dbReference>
<dbReference type="GeneID" id="18915857"/>
<dbReference type="InterPro" id="IPR031127">
    <property type="entry name" value="E3_UB_ligase_RBR"/>
</dbReference>
<dbReference type="InterPro" id="IPR041367">
    <property type="entry name" value="Znf-CCCH_4"/>
</dbReference>
<feature type="region of interest" description="Disordered" evidence="11">
    <location>
        <begin position="359"/>
        <end position="427"/>
    </location>
</feature>
<feature type="region of interest" description="Disordered" evidence="11">
    <location>
        <begin position="112"/>
        <end position="144"/>
    </location>
</feature>
<name>K5V206_PHACS</name>
<dbReference type="AlphaFoldDB" id="K5V206"/>
<dbReference type="PROSITE" id="PS51873">
    <property type="entry name" value="TRIAD"/>
    <property type="match status" value="1"/>
</dbReference>
<dbReference type="SUPFAM" id="SSF57850">
    <property type="entry name" value="RING/U-box"/>
    <property type="match status" value="2"/>
</dbReference>
<feature type="zinc finger region" description="C3H1-type" evidence="10">
    <location>
        <begin position="333"/>
        <end position="360"/>
    </location>
</feature>
<dbReference type="Proteomes" id="UP000008370">
    <property type="component" value="Unassembled WGS sequence"/>
</dbReference>
<evidence type="ECO:0000313" key="17">
    <source>
        <dbReference type="Proteomes" id="UP000008370"/>
    </source>
</evidence>
<feature type="domain" description="C3H1-type" evidence="14">
    <location>
        <begin position="58"/>
        <end position="84"/>
    </location>
</feature>
<dbReference type="CDD" id="cd20335">
    <property type="entry name" value="BRcat_RBR"/>
    <property type="match status" value="1"/>
</dbReference>
<keyword evidence="3" id="KW-0808">Transferase</keyword>
<accession>K5V206</accession>
<dbReference type="InterPro" id="IPR001841">
    <property type="entry name" value="Znf_RING"/>
</dbReference>
<dbReference type="InterPro" id="IPR036855">
    <property type="entry name" value="Znf_CCCH_sf"/>
</dbReference>
<keyword evidence="4 10" id="KW-0479">Metal-binding</keyword>
<dbReference type="CDD" id="cd22585">
    <property type="entry name" value="Rcat_RBR_DEAH12-like"/>
    <property type="match status" value="1"/>
</dbReference>
<dbReference type="Pfam" id="PF13445">
    <property type="entry name" value="zf-RING_UBOX"/>
    <property type="match status" value="1"/>
</dbReference>
<dbReference type="GO" id="GO:0003723">
    <property type="term" value="F:RNA binding"/>
    <property type="evidence" value="ECO:0007669"/>
    <property type="project" value="UniProtKB-UniRule"/>
</dbReference>
<dbReference type="GO" id="GO:0061630">
    <property type="term" value="F:ubiquitin protein ligase activity"/>
    <property type="evidence" value="ECO:0007669"/>
    <property type="project" value="UniProtKB-EC"/>
</dbReference>
<dbReference type="PROSITE" id="PS50103">
    <property type="entry name" value="ZF_C3H1"/>
    <property type="match status" value="6"/>
</dbReference>
<feature type="zinc finger region" description="C3H1-type" evidence="10">
    <location>
        <begin position="427"/>
        <end position="453"/>
    </location>
</feature>
<evidence type="ECO:0000256" key="2">
    <source>
        <dbReference type="ARBA" id="ARBA00012251"/>
    </source>
</evidence>
<evidence type="ECO:0000256" key="1">
    <source>
        <dbReference type="ARBA" id="ARBA00001798"/>
    </source>
</evidence>
<comment type="catalytic activity">
    <reaction evidence="1">
        <text>[E2 ubiquitin-conjugating enzyme]-S-ubiquitinyl-L-cysteine + [acceptor protein]-L-lysine = [E2 ubiquitin-conjugating enzyme]-L-cysteine + [acceptor protein]-N(6)-ubiquitinyl-L-lysine.</text>
        <dbReference type="EC" id="2.3.2.31"/>
    </reaction>
</comment>
<keyword evidence="5" id="KW-0677">Repeat</keyword>
<evidence type="ECO:0000256" key="8">
    <source>
        <dbReference type="ARBA" id="ARBA00022833"/>
    </source>
</evidence>
<dbReference type="SUPFAM" id="SSF54928">
    <property type="entry name" value="RNA-binding domain, RBD"/>
    <property type="match status" value="1"/>
</dbReference>
<evidence type="ECO:0000256" key="6">
    <source>
        <dbReference type="ARBA" id="ARBA00022771"/>
    </source>
</evidence>
<dbReference type="InterPro" id="IPR000504">
    <property type="entry name" value="RRM_dom"/>
</dbReference>
<evidence type="ECO:0000256" key="10">
    <source>
        <dbReference type="PROSITE-ProRule" id="PRU00723"/>
    </source>
</evidence>